<keyword evidence="1" id="KW-0732">Signal</keyword>
<dbReference type="OrthoDB" id="5358959at2759"/>
<name>A0A9P6SZK2_9FUNG</name>
<evidence type="ECO:0000256" key="1">
    <source>
        <dbReference type="SAM" id="SignalP"/>
    </source>
</evidence>
<evidence type="ECO:0000313" key="3">
    <source>
        <dbReference type="Proteomes" id="UP000703661"/>
    </source>
</evidence>
<evidence type="ECO:0000313" key="2">
    <source>
        <dbReference type="EMBL" id="KAG0014057.1"/>
    </source>
</evidence>
<gene>
    <name evidence="2" type="ORF">BGZ80_010682</name>
</gene>
<organism evidence="2 3">
    <name type="scientific">Entomortierella chlamydospora</name>
    <dbReference type="NCBI Taxonomy" id="101097"/>
    <lineage>
        <taxon>Eukaryota</taxon>
        <taxon>Fungi</taxon>
        <taxon>Fungi incertae sedis</taxon>
        <taxon>Mucoromycota</taxon>
        <taxon>Mortierellomycotina</taxon>
        <taxon>Mortierellomycetes</taxon>
        <taxon>Mortierellales</taxon>
        <taxon>Mortierellaceae</taxon>
        <taxon>Entomortierella</taxon>
    </lineage>
</organism>
<dbReference type="Proteomes" id="UP000703661">
    <property type="component" value="Unassembled WGS sequence"/>
</dbReference>
<sequence>MKFSTLFSIAAVIIAVAAAGANPVQEEASSISPFYNGIEPHFDSSSMDRREDTFEALADSQLDKRAATCKKGNGLCSNDHKRCCPLGGRCCPKKGCCAAGKFCVGSGCCPNSMYGCDNKGCCPKNYNCCKGGSCCKKGTYCVKLKSGKIGCCPNGKLCYN</sequence>
<keyword evidence="3" id="KW-1185">Reference proteome</keyword>
<feature type="signal peptide" evidence="1">
    <location>
        <begin position="1"/>
        <end position="21"/>
    </location>
</feature>
<protein>
    <submittedName>
        <fullName evidence="2">Uncharacterized protein</fullName>
    </submittedName>
</protein>
<dbReference type="EMBL" id="JAAAID010000770">
    <property type="protein sequence ID" value="KAG0014057.1"/>
    <property type="molecule type" value="Genomic_DNA"/>
</dbReference>
<feature type="chain" id="PRO_5040212387" evidence="1">
    <location>
        <begin position="22"/>
        <end position="160"/>
    </location>
</feature>
<proteinExistence type="predicted"/>
<accession>A0A9P6SZK2</accession>
<reference evidence="2" key="1">
    <citation type="journal article" date="2020" name="Fungal Divers.">
        <title>Resolving the Mortierellaceae phylogeny through synthesis of multi-gene phylogenetics and phylogenomics.</title>
        <authorList>
            <person name="Vandepol N."/>
            <person name="Liber J."/>
            <person name="Desiro A."/>
            <person name="Na H."/>
            <person name="Kennedy M."/>
            <person name="Barry K."/>
            <person name="Grigoriev I.V."/>
            <person name="Miller A.N."/>
            <person name="O'Donnell K."/>
            <person name="Stajich J.E."/>
            <person name="Bonito G."/>
        </authorList>
    </citation>
    <scope>NUCLEOTIDE SEQUENCE</scope>
    <source>
        <strain evidence="2">NRRL 2769</strain>
    </source>
</reference>
<comment type="caution">
    <text evidence="2">The sequence shown here is derived from an EMBL/GenBank/DDBJ whole genome shotgun (WGS) entry which is preliminary data.</text>
</comment>
<dbReference type="AlphaFoldDB" id="A0A9P6SZK2"/>